<proteinExistence type="predicted"/>
<organism evidence="1 2">
    <name type="scientific">Ornithinicoccus hortensis</name>
    <dbReference type="NCBI Taxonomy" id="82346"/>
    <lineage>
        <taxon>Bacteria</taxon>
        <taxon>Bacillati</taxon>
        <taxon>Actinomycetota</taxon>
        <taxon>Actinomycetes</taxon>
        <taxon>Micrococcales</taxon>
        <taxon>Intrasporangiaceae</taxon>
        <taxon>Ornithinicoccus</taxon>
    </lineage>
</organism>
<comment type="caution">
    <text evidence="1">The sequence shown here is derived from an EMBL/GenBank/DDBJ whole genome shotgun (WGS) entry which is preliminary data.</text>
</comment>
<dbReference type="PANTHER" id="PTHR30528">
    <property type="entry name" value="CYTOPLASMIC PROTEIN"/>
    <property type="match status" value="1"/>
</dbReference>
<dbReference type="AlphaFoldDB" id="A0A542YMI4"/>
<gene>
    <name evidence="1" type="ORF">FB467_0370</name>
</gene>
<dbReference type="Pfam" id="PF06224">
    <property type="entry name" value="AlkZ-like"/>
    <property type="match status" value="1"/>
</dbReference>
<protein>
    <recommendedName>
        <fullName evidence="3">Winged helix-turn-helix domain-containing protein</fullName>
    </recommendedName>
</protein>
<accession>A0A542YMI4</accession>
<evidence type="ECO:0008006" key="3">
    <source>
        <dbReference type="Google" id="ProtNLM"/>
    </source>
</evidence>
<dbReference type="Proteomes" id="UP000319516">
    <property type="component" value="Unassembled WGS sequence"/>
</dbReference>
<keyword evidence="2" id="KW-1185">Reference proteome</keyword>
<sequence>MHHLSRQDARRLAVSAQALTADRLPDLMAVARRLTVLQLDPARPVGAPSAQLVAWSRLGSAYDPAELDDALDRLELVDLTGFARPAEDIALFYAEMAAWPGVDAPAWRIAQEGWIAANAECHADILERLRQDGPLPASELPDTCAVPWRSSGWNNNRNVRMLLDLMVERGEIATAGHDGRERLWDLASRIYPDLPAVPPDEADRTLRERRLQALGIARARAAKAPTEPNDVGDVGEEAVVDGVRGTWRVDPTLLDQPFTGRTAILSPLDRLLIDRKRMVELFEFDYQLEMFKPAAKRRWGYWAMPVLYADRLVGKVDATADVGSGVLRVDAVHQDEPFDTAMAGEVQQEIEDLAQWLELDLKMSEPVGTDA</sequence>
<dbReference type="InterPro" id="IPR009351">
    <property type="entry name" value="AlkZ-like"/>
</dbReference>
<dbReference type="PANTHER" id="PTHR30528:SF0">
    <property type="entry name" value="CYTOPLASMIC PROTEIN"/>
    <property type="match status" value="1"/>
</dbReference>
<evidence type="ECO:0000313" key="2">
    <source>
        <dbReference type="Proteomes" id="UP000319516"/>
    </source>
</evidence>
<evidence type="ECO:0000313" key="1">
    <source>
        <dbReference type="EMBL" id="TQL49305.1"/>
    </source>
</evidence>
<dbReference type="EMBL" id="VFOP01000001">
    <property type="protein sequence ID" value="TQL49305.1"/>
    <property type="molecule type" value="Genomic_DNA"/>
</dbReference>
<name>A0A542YMI4_9MICO</name>
<reference evidence="1 2" key="1">
    <citation type="submission" date="2019-06" db="EMBL/GenBank/DDBJ databases">
        <title>Sequencing the genomes of 1000 actinobacteria strains.</title>
        <authorList>
            <person name="Klenk H.-P."/>
        </authorList>
    </citation>
    <scope>NUCLEOTIDE SEQUENCE [LARGE SCALE GENOMIC DNA]</scope>
    <source>
        <strain evidence="1 2">DSM 12335</strain>
    </source>
</reference>